<feature type="region of interest" description="Disordered" evidence="1">
    <location>
        <begin position="322"/>
        <end position="349"/>
    </location>
</feature>
<feature type="region of interest" description="Disordered" evidence="1">
    <location>
        <begin position="427"/>
        <end position="602"/>
    </location>
</feature>
<organism evidence="2 3">
    <name type="scientific">Pseudomicrostroma glucosiphilum</name>
    <dbReference type="NCBI Taxonomy" id="1684307"/>
    <lineage>
        <taxon>Eukaryota</taxon>
        <taxon>Fungi</taxon>
        <taxon>Dikarya</taxon>
        <taxon>Basidiomycota</taxon>
        <taxon>Ustilaginomycotina</taxon>
        <taxon>Exobasidiomycetes</taxon>
        <taxon>Microstromatales</taxon>
        <taxon>Microstromatales incertae sedis</taxon>
        <taxon>Pseudomicrostroma</taxon>
    </lineage>
</organism>
<feature type="compositionally biased region" description="Polar residues" evidence="1">
    <location>
        <begin position="11"/>
        <end position="21"/>
    </location>
</feature>
<name>A0A316U379_9BASI</name>
<evidence type="ECO:0000256" key="1">
    <source>
        <dbReference type="SAM" id="MobiDB-lite"/>
    </source>
</evidence>
<accession>A0A316U379</accession>
<feature type="region of interest" description="Disordered" evidence="1">
    <location>
        <begin position="218"/>
        <end position="259"/>
    </location>
</feature>
<feature type="region of interest" description="Disordered" evidence="1">
    <location>
        <begin position="790"/>
        <end position="901"/>
    </location>
</feature>
<keyword evidence="3" id="KW-1185">Reference proteome</keyword>
<feature type="compositionally biased region" description="Basic and acidic residues" evidence="1">
    <location>
        <begin position="497"/>
        <end position="506"/>
    </location>
</feature>
<sequence length="901" mass="96757">MPTPGRRSSDMSEGTLNSNSNDSAIELFDLSPACGAAKKQDDQCRSVSSYLSMIRLRRSHKSRKFHSLQPLPRKRDMNNAKRPYSLDLAAQPSGSSQQRHISLFGKSERVTPESSLDNLSFISGSSRQNEHNGSDAHLLDPHYRRTSTLRVSAPTTAVSEHFPLDTDLLCAVNHRLSKGIINVDCEAMTPAARSKQGSADKLFEEAFSNAVVCLSSRDSPSSPASGMEPTHTVNAIERGRSLTQSHSLTRDRSQSGQARRLSRSWSLLADCGSPQAHLSDLCFSMSPAFAVSYSTCGGADTNTIKSSKGPSKSEACVANVPTELPSSAPVSGDESKTGTDSRTNSSWSMDSNCSSGDCEGIRRATPSQLMTDQEVGCVLEELCDLDDRPLGHARYIELDVSPSSAATASSGYGSEEAPVITLKLRTRTNTLETSETPKRALPPLGPPPTAELPALPASAGNTKSYSISPVGRPPARSRSVTDMLSRRDSPVIGPRRRAAEERRSPPESKSAYFASACKEQQRPSSSAEQHFPSTATTPTGLPCPPRPPRDPRRPSTGAEGAERPRLLSSASSARSDLPMSARVTPGLQTRLATPAKSQAETGASLAVRDIAAHCSQPHEPRIDASMLGERDPHQLAREREASTTAVHLWRDNVLTLTPAAPVDTTQRVHKIGRGILDRVQNLVALKTGTISQGSACQQQAPSQQQRERWSPVSERTAMLLLRNRSFSEGEQVGPPAPAPFETRLLSRAATTQTAKRNGRPATAGRCREASECERPTWGAEREAPIAVAHRNQKALPQRPSTSHGERKVAGTISSTVRGAAMPPRVVNMQSEAKGAAASMSDTPPFLATIPLTRNKSIKKEKSVPENLRSALGRSSSTRGPSCLASSSSSSWSSLSSRRLTE</sequence>
<dbReference type="AlphaFoldDB" id="A0A316U379"/>
<feature type="compositionally biased region" description="Low complexity" evidence="1">
    <location>
        <begin position="885"/>
        <end position="901"/>
    </location>
</feature>
<dbReference type="GeneID" id="37016932"/>
<dbReference type="EMBL" id="KZ819330">
    <property type="protein sequence ID" value="PWN19759.1"/>
    <property type="molecule type" value="Genomic_DNA"/>
</dbReference>
<feature type="compositionally biased region" description="Low complexity" evidence="1">
    <location>
        <begin position="566"/>
        <end position="575"/>
    </location>
</feature>
<protein>
    <submittedName>
        <fullName evidence="2">Uncharacterized protein</fullName>
    </submittedName>
</protein>
<feature type="compositionally biased region" description="Polar residues" evidence="1">
    <location>
        <begin position="586"/>
        <end position="601"/>
    </location>
</feature>
<dbReference type="RefSeq" id="XP_025346919.1">
    <property type="nucleotide sequence ID" value="XM_025495198.1"/>
</dbReference>
<gene>
    <name evidence="2" type="ORF">BCV69DRAFT_31836</name>
</gene>
<dbReference type="Proteomes" id="UP000245942">
    <property type="component" value="Unassembled WGS sequence"/>
</dbReference>
<proteinExistence type="predicted"/>
<feature type="compositionally biased region" description="Polar residues" evidence="1">
    <location>
        <begin position="522"/>
        <end position="535"/>
    </location>
</feature>
<feature type="region of interest" description="Disordered" evidence="1">
    <location>
        <begin position="1"/>
        <end position="21"/>
    </location>
</feature>
<reference evidence="2 3" key="1">
    <citation type="journal article" date="2018" name="Mol. Biol. Evol.">
        <title>Broad Genomic Sampling Reveals a Smut Pathogenic Ancestry of the Fungal Clade Ustilaginomycotina.</title>
        <authorList>
            <person name="Kijpornyongpan T."/>
            <person name="Mondo S.J."/>
            <person name="Barry K."/>
            <person name="Sandor L."/>
            <person name="Lee J."/>
            <person name="Lipzen A."/>
            <person name="Pangilinan J."/>
            <person name="LaButti K."/>
            <person name="Hainaut M."/>
            <person name="Henrissat B."/>
            <person name="Grigoriev I.V."/>
            <person name="Spatafora J.W."/>
            <person name="Aime M.C."/>
        </authorList>
    </citation>
    <scope>NUCLEOTIDE SEQUENCE [LARGE SCALE GENOMIC DNA]</scope>
    <source>
        <strain evidence="2 3">MCA 4718</strain>
    </source>
</reference>
<evidence type="ECO:0000313" key="3">
    <source>
        <dbReference type="Proteomes" id="UP000245942"/>
    </source>
</evidence>
<evidence type="ECO:0000313" key="2">
    <source>
        <dbReference type="EMBL" id="PWN19759.1"/>
    </source>
</evidence>